<dbReference type="AlphaFoldDB" id="A0A0G4LBP3"/>
<organism evidence="2 3">
    <name type="scientific">Verticillium longisporum</name>
    <name type="common">Verticillium dahliae var. longisporum</name>
    <dbReference type="NCBI Taxonomy" id="100787"/>
    <lineage>
        <taxon>Eukaryota</taxon>
        <taxon>Fungi</taxon>
        <taxon>Dikarya</taxon>
        <taxon>Ascomycota</taxon>
        <taxon>Pezizomycotina</taxon>
        <taxon>Sordariomycetes</taxon>
        <taxon>Hypocreomycetidae</taxon>
        <taxon>Glomerellales</taxon>
        <taxon>Plectosphaerellaceae</taxon>
        <taxon>Verticillium</taxon>
    </lineage>
</organism>
<sequence>MSRAWVWAEIAYGVLNQPTNATGMLIKGCQLDPTLAFPVPALALTREREEGVKKKIWMSLTSSDVDSMIANSVVSDRRLDQRNITPPSWNAAIGAILVSRLLRRHTPSGHAKMNMTRPRKNSNFYFLPAFKTSLRFRERHFSPRFTTNAFLGDRIKIGNIPVTPLCHSPQSQADPTRSQKLFISSSGSEHTYSYVGPEKEKPVTAGKTYPENFSTNSTMTDIIAAYFTLGPTTWLSYHGTVSAALAPVNDERHASNTETPGTRINTEQPLRDAQ</sequence>
<protein>
    <submittedName>
        <fullName evidence="2">Uncharacterized protein</fullName>
    </submittedName>
</protein>
<feature type="compositionally biased region" description="Polar residues" evidence="1">
    <location>
        <begin position="256"/>
        <end position="268"/>
    </location>
</feature>
<accession>A0A0G4LBP3</accession>
<reference evidence="2 3" key="1">
    <citation type="submission" date="2015-05" db="EMBL/GenBank/DDBJ databases">
        <authorList>
            <person name="Wang D.B."/>
            <person name="Wang M."/>
        </authorList>
    </citation>
    <scope>NUCLEOTIDE SEQUENCE [LARGE SCALE GENOMIC DNA]</scope>
    <source>
        <strain evidence="2">VL1</strain>
    </source>
</reference>
<evidence type="ECO:0000256" key="1">
    <source>
        <dbReference type="SAM" id="MobiDB-lite"/>
    </source>
</evidence>
<dbReference type="EMBL" id="CVQH01010779">
    <property type="protein sequence ID" value="CRK19498.1"/>
    <property type="molecule type" value="Genomic_DNA"/>
</dbReference>
<name>A0A0G4LBP3_VERLO</name>
<gene>
    <name evidence="2" type="ORF">BN1708_012655</name>
</gene>
<feature type="region of interest" description="Disordered" evidence="1">
    <location>
        <begin position="251"/>
        <end position="274"/>
    </location>
</feature>
<dbReference type="Proteomes" id="UP000044602">
    <property type="component" value="Unassembled WGS sequence"/>
</dbReference>
<proteinExistence type="predicted"/>
<evidence type="ECO:0000313" key="2">
    <source>
        <dbReference type="EMBL" id="CRK19498.1"/>
    </source>
</evidence>
<keyword evidence="3" id="KW-1185">Reference proteome</keyword>
<evidence type="ECO:0000313" key="3">
    <source>
        <dbReference type="Proteomes" id="UP000044602"/>
    </source>
</evidence>